<accession>A0A835HX92</accession>
<dbReference type="Proteomes" id="UP000631114">
    <property type="component" value="Unassembled WGS sequence"/>
</dbReference>
<comment type="caution">
    <text evidence="2">The sequence shown here is derived from an EMBL/GenBank/DDBJ whole genome shotgun (WGS) entry which is preliminary data.</text>
</comment>
<name>A0A835HX92_9MAGN</name>
<dbReference type="PANTHER" id="PTHR47723:SF23">
    <property type="entry name" value="REVERSE TRANSCRIPTASE-LIKE PROTEIN"/>
    <property type="match status" value="1"/>
</dbReference>
<dbReference type="GO" id="GO:0008270">
    <property type="term" value="F:zinc ion binding"/>
    <property type="evidence" value="ECO:0007669"/>
    <property type="project" value="InterPro"/>
</dbReference>
<organism evidence="2 3">
    <name type="scientific">Coptis chinensis</name>
    <dbReference type="NCBI Taxonomy" id="261450"/>
    <lineage>
        <taxon>Eukaryota</taxon>
        <taxon>Viridiplantae</taxon>
        <taxon>Streptophyta</taxon>
        <taxon>Embryophyta</taxon>
        <taxon>Tracheophyta</taxon>
        <taxon>Spermatophyta</taxon>
        <taxon>Magnoliopsida</taxon>
        <taxon>Ranunculales</taxon>
        <taxon>Ranunculaceae</taxon>
        <taxon>Coptidoideae</taxon>
        <taxon>Coptis</taxon>
    </lineage>
</organism>
<protein>
    <recommendedName>
        <fullName evidence="1">DYW domain-containing protein</fullName>
    </recommendedName>
</protein>
<dbReference type="Pfam" id="PF14432">
    <property type="entry name" value="DYW_deaminase"/>
    <property type="match status" value="1"/>
</dbReference>
<proteinExistence type="predicted"/>
<evidence type="ECO:0000313" key="2">
    <source>
        <dbReference type="EMBL" id="KAF9606063.1"/>
    </source>
</evidence>
<gene>
    <name evidence="2" type="ORF">IFM89_022788</name>
</gene>
<dbReference type="InterPro" id="IPR032867">
    <property type="entry name" value="DYW_dom"/>
</dbReference>
<sequence>MKDATYIFYAGDLSSCMQEAKIATVLKELKLKMKEKGYVSASKGLVFVDVEDEAEETIVGLHSEKLALGFALISIPKGVTVRVRKNLRMCWNCHEAFKLISDIVEMDIIVRDLNRFHHFRDGSCTCRDFWIWKVVISVLGFQRNVQVTDEEWGWILDTAKKKEHCSEIFKFKHPNLISFKWEPPDPGILKLNTYGSLRHDGASSGGIIRDHNGDTRLGYTTKGGTRHVLAQEKIAILQGLRIYV</sequence>
<evidence type="ECO:0000313" key="3">
    <source>
        <dbReference type="Proteomes" id="UP000631114"/>
    </source>
</evidence>
<dbReference type="AlphaFoldDB" id="A0A835HX92"/>
<feature type="domain" description="DYW" evidence="1">
    <location>
        <begin position="43"/>
        <end position="130"/>
    </location>
</feature>
<dbReference type="OrthoDB" id="1850776at2759"/>
<keyword evidence="3" id="KW-1185">Reference proteome</keyword>
<reference evidence="2 3" key="1">
    <citation type="submission" date="2020-10" db="EMBL/GenBank/DDBJ databases">
        <title>The Coptis chinensis genome and diversification of protoberbering-type alkaloids.</title>
        <authorList>
            <person name="Wang B."/>
            <person name="Shu S."/>
            <person name="Song C."/>
            <person name="Liu Y."/>
        </authorList>
    </citation>
    <scope>NUCLEOTIDE SEQUENCE [LARGE SCALE GENOMIC DNA]</scope>
    <source>
        <strain evidence="2">HL-2020</strain>
        <tissue evidence="2">Leaf</tissue>
    </source>
</reference>
<dbReference type="InterPro" id="IPR053151">
    <property type="entry name" value="RNase_H-like"/>
</dbReference>
<dbReference type="EMBL" id="JADFTS010000005">
    <property type="protein sequence ID" value="KAF9606063.1"/>
    <property type="molecule type" value="Genomic_DNA"/>
</dbReference>
<dbReference type="PANTHER" id="PTHR47723">
    <property type="entry name" value="OS05G0353850 PROTEIN"/>
    <property type="match status" value="1"/>
</dbReference>
<evidence type="ECO:0000259" key="1">
    <source>
        <dbReference type="Pfam" id="PF14432"/>
    </source>
</evidence>